<name>A0A139A7Q1_GONPJ</name>
<dbReference type="EMBL" id="KQ965784">
    <property type="protein sequence ID" value="KXS12822.1"/>
    <property type="molecule type" value="Genomic_DNA"/>
</dbReference>
<protein>
    <submittedName>
        <fullName evidence="1">Uncharacterized protein</fullName>
    </submittedName>
</protein>
<accession>A0A139A7Q1</accession>
<dbReference type="Proteomes" id="UP000070544">
    <property type="component" value="Unassembled WGS sequence"/>
</dbReference>
<organism evidence="1 2">
    <name type="scientific">Gonapodya prolifera (strain JEL478)</name>
    <name type="common">Monoblepharis prolifera</name>
    <dbReference type="NCBI Taxonomy" id="1344416"/>
    <lineage>
        <taxon>Eukaryota</taxon>
        <taxon>Fungi</taxon>
        <taxon>Fungi incertae sedis</taxon>
        <taxon>Chytridiomycota</taxon>
        <taxon>Chytridiomycota incertae sedis</taxon>
        <taxon>Monoblepharidomycetes</taxon>
        <taxon>Monoblepharidales</taxon>
        <taxon>Gonapodyaceae</taxon>
        <taxon>Gonapodya</taxon>
    </lineage>
</organism>
<evidence type="ECO:0000313" key="2">
    <source>
        <dbReference type="Proteomes" id="UP000070544"/>
    </source>
</evidence>
<keyword evidence="2" id="KW-1185">Reference proteome</keyword>
<sequence length="72" mass="8165">MDIEGSEYKIFQQMASRGVICLIDVLFLEQHWTDNVLPTQWSKASGEPNILRLVNWIGEAKGCGTRAVEWGQ</sequence>
<gene>
    <name evidence="1" type="ORF">M427DRAFT_59143</name>
</gene>
<proteinExistence type="predicted"/>
<dbReference type="AlphaFoldDB" id="A0A139A7Q1"/>
<dbReference type="OrthoDB" id="10006218at2759"/>
<evidence type="ECO:0000313" key="1">
    <source>
        <dbReference type="EMBL" id="KXS12822.1"/>
    </source>
</evidence>
<reference evidence="1 2" key="1">
    <citation type="journal article" date="2015" name="Genome Biol. Evol.">
        <title>Phylogenomic analyses indicate that early fungi evolved digesting cell walls of algal ancestors of land plants.</title>
        <authorList>
            <person name="Chang Y."/>
            <person name="Wang S."/>
            <person name="Sekimoto S."/>
            <person name="Aerts A.L."/>
            <person name="Choi C."/>
            <person name="Clum A."/>
            <person name="LaButti K.M."/>
            <person name="Lindquist E.A."/>
            <person name="Yee Ngan C."/>
            <person name="Ohm R.A."/>
            <person name="Salamov A.A."/>
            <person name="Grigoriev I.V."/>
            <person name="Spatafora J.W."/>
            <person name="Berbee M.L."/>
        </authorList>
    </citation>
    <scope>NUCLEOTIDE SEQUENCE [LARGE SCALE GENOMIC DNA]</scope>
    <source>
        <strain evidence="1 2">JEL478</strain>
    </source>
</reference>